<dbReference type="Pfam" id="PF17760">
    <property type="entry name" value="UvrA_inter"/>
    <property type="match status" value="1"/>
</dbReference>
<evidence type="ECO:0000256" key="8">
    <source>
        <dbReference type="ARBA" id="ARBA00022771"/>
    </source>
</evidence>
<keyword evidence="6" id="KW-0227">DNA damage</keyword>
<dbReference type="InterPro" id="IPR027417">
    <property type="entry name" value="P-loop_NTPase"/>
</dbReference>
<keyword evidence="19" id="KW-1185">Reference proteome</keyword>
<comment type="caution">
    <text evidence="18">The sequence shown here is derived from an EMBL/GenBank/DDBJ whole genome shotgun (WGS) entry which is preliminary data.</text>
</comment>
<keyword evidence="13" id="KW-0234">DNA repair</keyword>
<dbReference type="GO" id="GO:0004518">
    <property type="term" value="F:nuclease activity"/>
    <property type="evidence" value="ECO:0007669"/>
    <property type="project" value="UniProtKB-KW"/>
</dbReference>
<evidence type="ECO:0000259" key="17">
    <source>
        <dbReference type="PROSITE" id="PS50893"/>
    </source>
</evidence>
<accession>A0A9W6D5S2</accession>
<evidence type="ECO:0000256" key="3">
    <source>
        <dbReference type="ARBA" id="ARBA00022723"/>
    </source>
</evidence>
<evidence type="ECO:0000256" key="6">
    <source>
        <dbReference type="ARBA" id="ARBA00022763"/>
    </source>
</evidence>
<dbReference type="GO" id="GO:0003677">
    <property type="term" value="F:DNA binding"/>
    <property type="evidence" value="ECO:0007669"/>
    <property type="project" value="UniProtKB-KW"/>
</dbReference>
<dbReference type="GO" id="GO:0009380">
    <property type="term" value="C:excinuclease repair complex"/>
    <property type="evidence" value="ECO:0007669"/>
    <property type="project" value="InterPro"/>
</dbReference>
<dbReference type="GO" id="GO:0008270">
    <property type="term" value="F:zinc ion binding"/>
    <property type="evidence" value="ECO:0007669"/>
    <property type="project" value="UniProtKB-KW"/>
</dbReference>
<evidence type="ECO:0000313" key="19">
    <source>
        <dbReference type="Proteomes" id="UP001144372"/>
    </source>
</evidence>
<dbReference type="InterPro" id="IPR017871">
    <property type="entry name" value="ABC_transporter-like_CS"/>
</dbReference>
<evidence type="ECO:0000256" key="12">
    <source>
        <dbReference type="ARBA" id="ARBA00023125"/>
    </source>
</evidence>
<dbReference type="GO" id="GO:0016887">
    <property type="term" value="F:ATP hydrolysis activity"/>
    <property type="evidence" value="ECO:0007669"/>
    <property type="project" value="InterPro"/>
</dbReference>
<dbReference type="GO" id="GO:0006289">
    <property type="term" value="P:nucleotide-excision repair"/>
    <property type="evidence" value="ECO:0007669"/>
    <property type="project" value="InterPro"/>
</dbReference>
<dbReference type="Gene3D" id="1.10.8.280">
    <property type="entry name" value="ABC transporter ATPase domain-like"/>
    <property type="match status" value="1"/>
</dbReference>
<dbReference type="GO" id="GO:0005524">
    <property type="term" value="F:ATP binding"/>
    <property type="evidence" value="ECO:0007669"/>
    <property type="project" value="UniProtKB-KW"/>
</dbReference>
<dbReference type="PROSITE" id="PS00211">
    <property type="entry name" value="ABC_TRANSPORTER_1"/>
    <property type="match status" value="1"/>
</dbReference>
<evidence type="ECO:0000256" key="10">
    <source>
        <dbReference type="ARBA" id="ARBA00022840"/>
    </source>
</evidence>
<dbReference type="InterPro" id="IPR003593">
    <property type="entry name" value="AAA+_ATPase"/>
</dbReference>
<evidence type="ECO:0000256" key="16">
    <source>
        <dbReference type="ARBA" id="ARBA00042156"/>
    </source>
</evidence>
<feature type="domain" description="ABC transporter" evidence="17">
    <location>
        <begin position="529"/>
        <end position="857"/>
    </location>
</feature>
<keyword evidence="10" id="KW-0067">ATP-binding</keyword>
<dbReference type="Gene3D" id="3.40.50.300">
    <property type="entry name" value="P-loop containing nucleotide triphosphate hydrolases"/>
    <property type="match status" value="3"/>
</dbReference>
<evidence type="ECO:0000256" key="2">
    <source>
        <dbReference type="ARBA" id="ARBA00022490"/>
    </source>
</evidence>
<dbReference type="AlphaFoldDB" id="A0A9W6D5S2"/>
<gene>
    <name evidence="18" type="primary">uvrA1</name>
    <name evidence="18" type="ORF">DAMNIGENAA_21380</name>
</gene>
<evidence type="ECO:0000313" key="18">
    <source>
        <dbReference type="EMBL" id="GLI34705.1"/>
    </source>
</evidence>
<dbReference type="RefSeq" id="WP_281794111.1">
    <property type="nucleotide sequence ID" value="NZ_BSDR01000001.1"/>
</dbReference>
<evidence type="ECO:0000256" key="9">
    <source>
        <dbReference type="ARBA" id="ARBA00022833"/>
    </source>
</evidence>
<evidence type="ECO:0000256" key="5">
    <source>
        <dbReference type="ARBA" id="ARBA00022741"/>
    </source>
</evidence>
<keyword evidence="9" id="KW-0862">Zinc</keyword>
<dbReference type="NCBIfam" id="TIGR00630">
    <property type="entry name" value="uvra"/>
    <property type="match status" value="1"/>
</dbReference>
<dbReference type="Gene3D" id="3.30.190.20">
    <property type="match status" value="1"/>
</dbReference>
<dbReference type="SUPFAM" id="SSF52540">
    <property type="entry name" value="P-loop containing nucleoside triphosphate hydrolases"/>
    <property type="match status" value="2"/>
</dbReference>
<sequence>MDQSIIISGARQHNLKNIHLALPRNKLIVITGVSGSGKSSLAFNTLFAEGQRRYIEALSTSARHFLHQLDAPEVDEIRGLSPAIAIEQKGLPRNPRSTVGTLTEIHDHLRLLYTHLGTVFCPQCNLPIRAYTILQMSHEIQQDWPEGSRLLIMAPLVPIDEKNLPNLLKRLRKDGFARIRSNGRIYELEPLPHLPRSPSYDIDIVVDRLILKHTQESRLLDSLELASKMGHGTVTVVRIEGDEKVFSESHQCLSCGFTAPEMSPSLFSFQHPLGSCPVCKGLGYVTERAHAGQAEKPSRPRTEGIDWDCWMEEPFNDSDEMEEGQVPCPGCRGTRLNDASRSVRLNGLGIHEVSRLSIPAIRQWILKLPLSPSQELIAERPRREILFRLSSLEELGLSYLTLDRPANTLSGGEAQRIRLAHQISAPLSGVLYVLDEPSIGLHPRDHERLIQVLFRLRDSGNTVVVVEHDRETILQADYVVDMGPGAGVQGGEVLFEGPPEALKSHTSSLTGLYLSGKKSIPIPNRRKPFQNGALTLTGARGHNLKGITVQFPLGCLICVTGVSGSGKSTLVMHTLYRALAQKFYRSKAKPEPFSELQNTESIEKVILIDQSPLGRTPRSTPATYSGVFDQIRQLFSRTPDARAAGFSPSRFSFNAKGGRCESCRGEGFQRIDMYFLPDIYVTCSVCNGSRFNAETLKIQIKGKSIAEVLDMSVMEAMALFENFPAIHHKLQTFLEVGLGYLRLGQPATTLSGGEAQRVRLATELSRKTGGKTLYILDEPTTGLHFEDILRLLQILQRLVDRGNTVILIEHHPDVIKTADYVIDLGPEGGEEGGYIVATGRPEEIVEAGDSQTGLYLRRFFVSGDGDV</sequence>
<keyword evidence="11" id="KW-0267">Excision nuclease</keyword>
<organism evidence="18 19">
    <name type="scientific">Desulforhabdus amnigena</name>
    <dbReference type="NCBI Taxonomy" id="40218"/>
    <lineage>
        <taxon>Bacteria</taxon>
        <taxon>Pseudomonadati</taxon>
        <taxon>Thermodesulfobacteriota</taxon>
        <taxon>Syntrophobacteria</taxon>
        <taxon>Syntrophobacterales</taxon>
        <taxon>Syntrophobacteraceae</taxon>
        <taxon>Desulforhabdus</taxon>
    </lineage>
</organism>
<protein>
    <recommendedName>
        <fullName evidence="15">UvrABC system protein A</fullName>
    </recommendedName>
    <alternativeName>
        <fullName evidence="16">Excinuclease ABC subunit A</fullName>
    </alternativeName>
</protein>
<evidence type="ECO:0000256" key="1">
    <source>
        <dbReference type="ARBA" id="ARBA00004496"/>
    </source>
</evidence>
<name>A0A9W6D5S2_9BACT</name>
<dbReference type="PANTHER" id="PTHR43152:SF3">
    <property type="entry name" value="UVRABC SYSTEM PROTEIN A"/>
    <property type="match status" value="1"/>
</dbReference>
<proteinExistence type="inferred from homology"/>
<dbReference type="Proteomes" id="UP001144372">
    <property type="component" value="Unassembled WGS sequence"/>
</dbReference>
<dbReference type="EMBL" id="BSDR01000001">
    <property type="protein sequence ID" value="GLI34705.1"/>
    <property type="molecule type" value="Genomic_DNA"/>
</dbReference>
<reference evidence="18" key="1">
    <citation type="submission" date="2022-12" db="EMBL/GenBank/DDBJ databases">
        <title>Reference genome sequencing for broad-spectrum identification of bacterial and archaeal isolates by mass spectrometry.</title>
        <authorList>
            <person name="Sekiguchi Y."/>
            <person name="Tourlousse D.M."/>
        </authorList>
    </citation>
    <scope>NUCLEOTIDE SEQUENCE</scope>
    <source>
        <strain evidence="18">ASRB1</strain>
    </source>
</reference>
<keyword evidence="12" id="KW-0238">DNA-binding</keyword>
<dbReference type="InterPro" id="IPR004602">
    <property type="entry name" value="UvrA"/>
</dbReference>
<comment type="subcellular location">
    <subcellularLocation>
        <location evidence="1">Cytoplasm</location>
    </subcellularLocation>
</comment>
<dbReference type="Gene3D" id="1.20.1580.10">
    <property type="entry name" value="ABC transporter ATPase like domain"/>
    <property type="match status" value="3"/>
</dbReference>
<evidence type="ECO:0000256" key="4">
    <source>
        <dbReference type="ARBA" id="ARBA00022737"/>
    </source>
</evidence>
<keyword evidence="3" id="KW-0479">Metal-binding</keyword>
<dbReference type="GO" id="GO:0005737">
    <property type="term" value="C:cytoplasm"/>
    <property type="evidence" value="ECO:0007669"/>
    <property type="project" value="UniProtKB-SubCell"/>
</dbReference>
<evidence type="ECO:0000256" key="11">
    <source>
        <dbReference type="ARBA" id="ARBA00022881"/>
    </source>
</evidence>
<comment type="similarity">
    <text evidence="14">Belongs to the ABC transporter superfamily. UvrA family.</text>
</comment>
<keyword evidence="4" id="KW-0677">Repeat</keyword>
<dbReference type="PROSITE" id="PS50893">
    <property type="entry name" value="ABC_TRANSPORTER_2"/>
    <property type="match status" value="1"/>
</dbReference>
<keyword evidence="7" id="KW-0228">DNA excision</keyword>
<evidence type="ECO:0000256" key="14">
    <source>
        <dbReference type="ARBA" id="ARBA00038000"/>
    </source>
</evidence>
<keyword evidence="5" id="KW-0547">Nucleotide-binding</keyword>
<dbReference type="PANTHER" id="PTHR43152">
    <property type="entry name" value="UVRABC SYSTEM PROTEIN A"/>
    <property type="match status" value="1"/>
</dbReference>
<evidence type="ECO:0000256" key="13">
    <source>
        <dbReference type="ARBA" id="ARBA00023204"/>
    </source>
</evidence>
<evidence type="ECO:0000256" key="15">
    <source>
        <dbReference type="ARBA" id="ARBA00039316"/>
    </source>
</evidence>
<keyword evidence="8" id="KW-0863">Zinc-finger</keyword>
<evidence type="ECO:0000256" key="7">
    <source>
        <dbReference type="ARBA" id="ARBA00022769"/>
    </source>
</evidence>
<dbReference type="SMART" id="SM00382">
    <property type="entry name" value="AAA"/>
    <property type="match status" value="2"/>
</dbReference>
<keyword evidence="2" id="KW-0963">Cytoplasm</keyword>
<dbReference type="InterPro" id="IPR003439">
    <property type="entry name" value="ABC_transporter-like_ATP-bd"/>
</dbReference>
<dbReference type="InterPro" id="IPR041102">
    <property type="entry name" value="UvrA_inter"/>
</dbReference>